<dbReference type="RefSeq" id="WP_138644551.1">
    <property type="nucleotide sequence ID" value="NZ_VCKW01000031.1"/>
</dbReference>
<feature type="transmembrane region" description="Helical" evidence="1">
    <location>
        <begin position="52"/>
        <end position="71"/>
    </location>
</feature>
<keyword evidence="1" id="KW-1133">Transmembrane helix</keyword>
<sequence length="79" mass="7972">MNDSHSGPEPPTPSRAAAAADVRGGAVRPVLWVFLVVCVAGDMVAWRTGVGAVAGVSLGLAALACAAGLIVHHYRNRPG</sequence>
<evidence type="ECO:0000256" key="1">
    <source>
        <dbReference type="SAM" id="Phobius"/>
    </source>
</evidence>
<keyword evidence="3" id="KW-1185">Reference proteome</keyword>
<gene>
    <name evidence="2" type="ORF">ETD83_08720</name>
</gene>
<reference evidence="2 3" key="1">
    <citation type="submission" date="2019-05" db="EMBL/GenBank/DDBJ databases">
        <title>Draft genome sequence of Actinomadura sp. 14C53.</title>
        <authorList>
            <person name="Saricaoglu S."/>
            <person name="Isik K."/>
        </authorList>
    </citation>
    <scope>NUCLEOTIDE SEQUENCE [LARGE SCALE GENOMIC DNA]</scope>
    <source>
        <strain evidence="2 3">14C53</strain>
    </source>
</reference>
<dbReference type="Proteomes" id="UP000309174">
    <property type="component" value="Unassembled WGS sequence"/>
</dbReference>
<keyword evidence="1" id="KW-0812">Transmembrane</keyword>
<protein>
    <submittedName>
        <fullName evidence="2">Uncharacterized protein</fullName>
    </submittedName>
</protein>
<comment type="caution">
    <text evidence="2">The sequence shown here is derived from an EMBL/GenBank/DDBJ whole genome shotgun (WGS) entry which is preliminary data.</text>
</comment>
<dbReference type="AlphaFoldDB" id="A0A5C4JG86"/>
<organism evidence="2 3">
    <name type="scientific">Actinomadura soli</name>
    <dbReference type="NCBI Taxonomy" id="2508997"/>
    <lineage>
        <taxon>Bacteria</taxon>
        <taxon>Bacillati</taxon>
        <taxon>Actinomycetota</taxon>
        <taxon>Actinomycetes</taxon>
        <taxon>Streptosporangiales</taxon>
        <taxon>Thermomonosporaceae</taxon>
        <taxon>Actinomadura</taxon>
    </lineage>
</organism>
<evidence type="ECO:0000313" key="2">
    <source>
        <dbReference type="EMBL" id="TMR04331.1"/>
    </source>
</evidence>
<keyword evidence="1" id="KW-0472">Membrane</keyword>
<feature type="transmembrane region" description="Helical" evidence="1">
    <location>
        <begin position="30"/>
        <end position="46"/>
    </location>
</feature>
<proteinExistence type="predicted"/>
<evidence type="ECO:0000313" key="3">
    <source>
        <dbReference type="Proteomes" id="UP000309174"/>
    </source>
</evidence>
<accession>A0A5C4JG86</accession>
<dbReference type="EMBL" id="VCKW01000031">
    <property type="protein sequence ID" value="TMR04331.1"/>
    <property type="molecule type" value="Genomic_DNA"/>
</dbReference>
<name>A0A5C4JG86_9ACTN</name>